<gene>
    <name evidence="7" type="ORF">CUS_5913</name>
</gene>
<dbReference type="STRING" id="246199.CUS_5913"/>
<dbReference type="Gene3D" id="1.10.150.130">
    <property type="match status" value="1"/>
</dbReference>
<comment type="function">
    <text evidence="1">Site-specific tyrosine recombinase, which acts by catalyzing the cutting and rejoining of the recombining DNA molecules.</text>
</comment>
<dbReference type="PROSITE" id="PS51898">
    <property type="entry name" value="TYR_RECOMBINASE"/>
    <property type="match status" value="1"/>
</dbReference>
<evidence type="ECO:0000313" key="8">
    <source>
        <dbReference type="Proteomes" id="UP000004259"/>
    </source>
</evidence>
<keyword evidence="8" id="KW-1185">Reference proteome</keyword>
<protein>
    <submittedName>
        <fullName evidence="7">Site-specific recombinase, phage integrase family</fullName>
    </submittedName>
</protein>
<comment type="caution">
    <text evidence="7">The sequence shown here is derived from an EMBL/GenBank/DDBJ whole genome shotgun (WGS) entry which is preliminary data.</text>
</comment>
<evidence type="ECO:0000313" key="7">
    <source>
        <dbReference type="EMBL" id="EGC03027.1"/>
    </source>
</evidence>
<comment type="similarity">
    <text evidence="2">Belongs to the 'phage' integrase family.</text>
</comment>
<evidence type="ECO:0000256" key="3">
    <source>
        <dbReference type="ARBA" id="ARBA00022908"/>
    </source>
</evidence>
<dbReference type="EMBL" id="ADKM02000080">
    <property type="protein sequence ID" value="EGC03027.1"/>
    <property type="molecule type" value="Genomic_DNA"/>
</dbReference>
<dbReference type="Pfam" id="PF00589">
    <property type="entry name" value="Phage_integrase"/>
    <property type="match status" value="1"/>
</dbReference>
<accession>E9SCJ8</accession>
<dbReference type="RefSeq" id="WP_002849710.1">
    <property type="nucleotide sequence ID" value="NZ_ADKM02000080.1"/>
</dbReference>
<organism evidence="7 8">
    <name type="scientific">Ruminococcus albus 8</name>
    <dbReference type="NCBI Taxonomy" id="246199"/>
    <lineage>
        <taxon>Bacteria</taxon>
        <taxon>Bacillati</taxon>
        <taxon>Bacillota</taxon>
        <taxon>Clostridia</taxon>
        <taxon>Eubacteriales</taxon>
        <taxon>Oscillospiraceae</taxon>
        <taxon>Ruminococcus</taxon>
    </lineage>
</organism>
<dbReference type="Gene3D" id="1.10.443.10">
    <property type="entry name" value="Intergrase catalytic core"/>
    <property type="match status" value="1"/>
</dbReference>
<dbReference type="GO" id="GO:0006310">
    <property type="term" value="P:DNA recombination"/>
    <property type="evidence" value="ECO:0007669"/>
    <property type="project" value="UniProtKB-KW"/>
</dbReference>
<dbReference type="PANTHER" id="PTHR30349">
    <property type="entry name" value="PHAGE INTEGRASE-RELATED"/>
    <property type="match status" value="1"/>
</dbReference>
<dbReference type="InterPro" id="IPR050090">
    <property type="entry name" value="Tyrosine_recombinase_XerCD"/>
</dbReference>
<dbReference type="InterPro" id="IPR013762">
    <property type="entry name" value="Integrase-like_cat_sf"/>
</dbReference>
<dbReference type="Pfam" id="PF14659">
    <property type="entry name" value="Phage_int_SAM_3"/>
    <property type="match status" value="1"/>
</dbReference>
<evidence type="ECO:0000256" key="2">
    <source>
        <dbReference type="ARBA" id="ARBA00008857"/>
    </source>
</evidence>
<evidence type="ECO:0000259" key="6">
    <source>
        <dbReference type="PROSITE" id="PS51898"/>
    </source>
</evidence>
<dbReference type="AlphaFoldDB" id="E9SCJ8"/>
<evidence type="ECO:0000256" key="4">
    <source>
        <dbReference type="ARBA" id="ARBA00023125"/>
    </source>
</evidence>
<dbReference type="InterPro" id="IPR011010">
    <property type="entry name" value="DNA_brk_join_enz"/>
</dbReference>
<dbReference type="CDD" id="cd01189">
    <property type="entry name" value="INT_ICEBs1_C_like"/>
    <property type="match status" value="1"/>
</dbReference>
<dbReference type="InterPro" id="IPR010998">
    <property type="entry name" value="Integrase_recombinase_N"/>
</dbReference>
<keyword evidence="5" id="KW-0233">DNA recombination</keyword>
<evidence type="ECO:0000256" key="1">
    <source>
        <dbReference type="ARBA" id="ARBA00003283"/>
    </source>
</evidence>
<dbReference type="eggNOG" id="COG0582">
    <property type="taxonomic scope" value="Bacteria"/>
</dbReference>
<evidence type="ECO:0000256" key="5">
    <source>
        <dbReference type="ARBA" id="ARBA00023172"/>
    </source>
</evidence>
<proteinExistence type="inferred from homology"/>
<reference evidence="7 8" key="1">
    <citation type="submission" date="2011-02" db="EMBL/GenBank/DDBJ databases">
        <authorList>
            <person name="Nelson K.E."/>
            <person name="Sutton G."/>
            <person name="Torralba M."/>
            <person name="Durkin S."/>
            <person name="Harkins D."/>
            <person name="Montgomery R."/>
            <person name="Ziemer C."/>
            <person name="Klaassens E."/>
            <person name="Ocuiv P."/>
            <person name="Morrison M."/>
        </authorList>
    </citation>
    <scope>NUCLEOTIDE SEQUENCE [LARGE SCALE GENOMIC DNA]</scope>
    <source>
        <strain evidence="7 8">8</strain>
    </source>
</reference>
<name>E9SCJ8_RUMAL</name>
<dbReference type="GO" id="GO:0015074">
    <property type="term" value="P:DNA integration"/>
    <property type="evidence" value="ECO:0007669"/>
    <property type="project" value="UniProtKB-KW"/>
</dbReference>
<keyword evidence="4" id="KW-0238">DNA-binding</keyword>
<feature type="domain" description="Tyr recombinase" evidence="6">
    <location>
        <begin position="151"/>
        <end position="328"/>
    </location>
</feature>
<dbReference type="Proteomes" id="UP000004259">
    <property type="component" value="Unassembled WGS sequence"/>
</dbReference>
<dbReference type="GO" id="GO:0003677">
    <property type="term" value="F:DNA binding"/>
    <property type="evidence" value="ECO:0007669"/>
    <property type="project" value="UniProtKB-KW"/>
</dbReference>
<dbReference type="InterPro" id="IPR002104">
    <property type="entry name" value="Integrase_catalytic"/>
</dbReference>
<dbReference type="SUPFAM" id="SSF56349">
    <property type="entry name" value="DNA breaking-rejoining enzymes"/>
    <property type="match status" value="1"/>
</dbReference>
<keyword evidence="3" id="KW-0229">DNA integration</keyword>
<sequence length="351" mass="39834">MAKVEKLPSGNYRIRVYDKTTNSRKSFTAPTKAEVKLLAAEWENGIKKKAAPKDLTLDAAVAEYIASKENILSPSSIRGYEVIRKNALGDLAKMHIRNITEKDLQMWVNTNFARYKPKTIKSQFGLVTATLRQNKVNLEFDTVRLPEIQKYEPKIPTEKEIAKILTIVEGTSVELPVTIAVTTGMRQSEIAALKWSDYDGTFLYVHAAKVPNRDNKYIIKDTTKSRASTRAIEVDAVLKQRLDRADRKGEYISPMLPSSVLRKFQQLCDKNGLPHFTMHGQRHGNASLMLAQGVPDKYAMERLGQSSPNMIKNIYQHLYDEKKKEVSKTMSDKFSAILDTKLDMENETPHK</sequence>
<dbReference type="InterPro" id="IPR004107">
    <property type="entry name" value="Integrase_SAM-like_N"/>
</dbReference>
<dbReference type="OrthoDB" id="9785687at2"/>